<sequence length="297" mass="32847">MPEHYTALIEDLMIDVQRADSIESSFSKIGLAGLIEAREAQVFKEFEGRGRPNPNLLNAADDVWLRSILSHQDKAIRLRMAMCLGLGAEGTPLEAAMQRLEASPDPDVMVDEMRYGYNEGMRRRLSLKPEPGPKGEEDESASVKARIRKCGTEIVDLMLKDAVLDLDRKAFLRHINTLILLEEAALLCGSQASFEAKELRKLAIDYALMRLLSGFDRLGSAGVDEITSVMRLTGRAARLSNPVSDALDRVQKYAAQISKDPDALDAARAAGRPLPANPSDLKAAARQCRLFRDRERA</sequence>
<proteinExistence type="predicted"/>
<dbReference type="EMBL" id="LAZR01000009">
    <property type="protein sequence ID" value="KKO08485.1"/>
    <property type="molecule type" value="Genomic_DNA"/>
</dbReference>
<evidence type="ECO:0000256" key="1">
    <source>
        <dbReference type="SAM" id="MobiDB-lite"/>
    </source>
</evidence>
<gene>
    <name evidence="2" type="ORF">LCGC14_0044230</name>
</gene>
<reference evidence="2" key="1">
    <citation type="journal article" date="2015" name="Nature">
        <title>Complex archaea that bridge the gap between prokaryotes and eukaryotes.</title>
        <authorList>
            <person name="Spang A."/>
            <person name="Saw J.H."/>
            <person name="Jorgensen S.L."/>
            <person name="Zaremba-Niedzwiedzka K."/>
            <person name="Martijn J."/>
            <person name="Lind A.E."/>
            <person name="van Eijk R."/>
            <person name="Schleper C."/>
            <person name="Guy L."/>
            <person name="Ettema T.J."/>
        </authorList>
    </citation>
    <scope>NUCLEOTIDE SEQUENCE</scope>
</reference>
<accession>A0A0F9VWK3</accession>
<dbReference type="AlphaFoldDB" id="A0A0F9VWK3"/>
<comment type="caution">
    <text evidence="2">The sequence shown here is derived from an EMBL/GenBank/DDBJ whole genome shotgun (WGS) entry which is preliminary data.</text>
</comment>
<feature type="region of interest" description="Disordered" evidence="1">
    <location>
        <begin position="122"/>
        <end position="141"/>
    </location>
</feature>
<name>A0A0F9VWK3_9ZZZZ</name>
<protein>
    <submittedName>
        <fullName evidence="2">Uncharacterized protein</fullName>
    </submittedName>
</protein>
<evidence type="ECO:0000313" key="2">
    <source>
        <dbReference type="EMBL" id="KKO08485.1"/>
    </source>
</evidence>
<organism evidence="2">
    <name type="scientific">marine sediment metagenome</name>
    <dbReference type="NCBI Taxonomy" id="412755"/>
    <lineage>
        <taxon>unclassified sequences</taxon>
        <taxon>metagenomes</taxon>
        <taxon>ecological metagenomes</taxon>
    </lineage>
</organism>